<dbReference type="Gene3D" id="3.40.50.300">
    <property type="entry name" value="P-loop containing nucleotide triphosphate hydrolases"/>
    <property type="match status" value="2"/>
</dbReference>
<dbReference type="GO" id="GO:0006281">
    <property type="term" value="P:DNA repair"/>
    <property type="evidence" value="ECO:0007669"/>
    <property type="project" value="UniProtKB-KW"/>
</dbReference>
<feature type="coiled-coil region" evidence="10">
    <location>
        <begin position="169"/>
        <end position="201"/>
    </location>
</feature>
<evidence type="ECO:0000256" key="2">
    <source>
        <dbReference type="ARBA" id="ARBA00009441"/>
    </source>
</evidence>
<evidence type="ECO:0000313" key="13">
    <source>
        <dbReference type="Proteomes" id="UP000009881"/>
    </source>
</evidence>
<organism evidence="12 13">
    <name type="scientific">Caenispirillum salinarum AK4</name>
    <dbReference type="NCBI Taxonomy" id="1238182"/>
    <lineage>
        <taxon>Bacteria</taxon>
        <taxon>Pseudomonadati</taxon>
        <taxon>Pseudomonadota</taxon>
        <taxon>Alphaproteobacteria</taxon>
        <taxon>Rhodospirillales</taxon>
        <taxon>Novispirillaceae</taxon>
        <taxon>Caenispirillum</taxon>
    </lineage>
</organism>
<keyword evidence="7 9" id="KW-0234">DNA repair</keyword>
<keyword evidence="4" id="KW-0547">Nucleotide-binding</keyword>
<evidence type="ECO:0000256" key="5">
    <source>
        <dbReference type="ARBA" id="ARBA00022763"/>
    </source>
</evidence>
<dbReference type="Pfam" id="PF02463">
    <property type="entry name" value="SMC_N"/>
    <property type="match status" value="1"/>
</dbReference>
<keyword evidence="6" id="KW-0067">ATP-binding</keyword>
<dbReference type="OrthoDB" id="9806954at2"/>
<dbReference type="NCBIfam" id="NF008121">
    <property type="entry name" value="PRK10869.1"/>
    <property type="match status" value="1"/>
</dbReference>
<dbReference type="PATRIC" id="fig|1238182.3.peg.2298"/>
<feature type="domain" description="RecF/RecN/SMC N-terminal" evidence="11">
    <location>
        <begin position="14"/>
        <end position="510"/>
    </location>
</feature>
<dbReference type="Proteomes" id="UP000009881">
    <property type="component" value="Unassembled WGS sequence"/>
</dbReference>
<dbReference type="EMBL" id="ANHY01000010">
    <property type="protein sequence ID" value="EKV30001.1"/>
    <property type="molecule type" value="Genomic_DNA"/>
</dbReference>
<dbReference type="STRING" id="1238182.C882_0082"/>
<dbReference type="GO" id="GO:0006310">
    <property type="term" value="P:DNA recombination"/>
    <property type="evidence" value="ECO:0007669"/>
    <property type="project" value="InterPro"/>
</dbReference>
<dbReference type="PIRSF" id="PIRSF003128">
    <property type="entry name" value="RecN"/>
    <property type="match status" value="1"/>
</dbReference>
<evidence type="ECO:0000256" key="1">
    <source>
        <dbReference type="ARBA" id="ARBA00003618"/>
    </source>
</evidence>
<dbReference type="GO" id="GO:0005524">
    <property type="term" value="F:ATP binding"/>
    <property type="evidence" value="ECO:0007669"/>
    <property type="project" value="UniProtKB-KW"/>
</dbReference>
<keyword evidence="5 9" id="KW-0227">DNA damage</keyword>
<evidence type="ECO:0000256" key="9">
    <source>
        <dbReference type="PIRNR" id="PIRNR003128"/>
    </source>
</evidence>
<name>K9HN85_9PROT</name>
<proteinExistence type="inferred from homology"/>
<dbReference type="SUPFAM" id="SSF52540">
    <property type="entry name" value="P-loop containing nucleoside triphosphate hydrolases"/>
    <property type="match status" value="2"/>
</dbReference>
<evidence type="ECO:0000313" key="12">
    <source>
        <dbReference type="EMBL" id="EKV30001.1"/>
    </source>
</evidence>
<evidence type="ECO:0000256" key="6">
    <source>
        <dbReference type="ARBA" id="ARBA00022840"/>
    </source>
</evidence>
<dbReference type="GO" id="GO:0009432">
    <property type="term" value="P:SOS response"/>
    <property type="evidence" value="ECO:0007669"/>
    <property type="project" value="TreeGrafter"/>
</dbReference>
<evidence type="ECO:0000256" key="7">
    <source>
        <dbReference type="ARBA" id="ARBA00023204"/>
    </source>
</evidence>
<dbReference type="RefSeq" id="WP_009540742.1">
    <property type="nucleotide sequence ID" value="NZ_ANHY01000010.1"/>
</dbReference>
<dbReference type="eggNOG" id="COG0497">
    <property type="taxonomic scope" value="Bacteria"/>
</dbReference>
<dbReference type="PANTHER" id="PTHR11059:SF0">
    <property type="entry name" value="DNA REPAIR PROTEIN RECN"/>
    <property type="match status" value="1"/>
</dbReference>
<keyword evidence="13" id="KW-1185">Reference proteome</keyword>
<dbReference type="FunFam" id="3.40.50.300:FF:000356">
    <property type="entry name" value="DNA repair protein RecN"/>
    <property type="match status" value="1"/>
</dbReference>
<evidence type="ECO:0000256" key="3">
    <source>
        <dbReference type="ARBA" id="ARBA00021315"/>
    </source>
</evidence>
<comment type="similarity">
    <text evidence="2 9">Belongs to the RecN family.</text>
</comment>
<gene>
    <name evidence="12" type="ORF">C882_0082</name>
</gene>
<dbReference type="CDD" id="cd03241">
    <property type="entry name" value="ABC_RecN"/>
    <property type="match status" value="2"/>
</dbReference>
<dbReference type="PANTHER" id="PTHR11059">
    <property type="entry name" value="DNA REPAIR PROTEIN RECN"/>
    <property type="match status" value="1"/>
</dbReference>
<sequence length="558" mass="59998">MLVSLSIRDVVLIDRLDLHFEGGLSVLTGETGAGKSILLDSLGLALGDRADSGLVRHGSDQAVVTAVFDLPPGHPARDILGEQGLDAGEDVLTVRRVVTRDGRSRAFADDQPVSVGLLRKLGDTLVEIHGQFDTHGLLNPATHLGILDAYGGLEKQAAAVKRAWTGWRAKAAERAQAEADLAKDREEEEALRHSVEELRALNPKPGEEAELAEKRGQLMHGEQIAESLNGALNAVSQDCDVEAAFRHAQRSLQRVLDKAESTVQPILDALDRAAIEASEALNQLERAVGEIDLDPRHLEQVEERLFDMRALARKHSCEPDDLPAVAERFEKRLAALEGGGSDIARLLREEQAARQTYVEAARALSKGRAAAAGTLDRKVKAELAPLKLDKAAFVTRVEERPEEDWSSDGLDRVAFLVATNPGAPPGPLNKIASGGELSRFTLALKVILAAIGPVPSLIFDEVDAGIGGATAAAVGERLERLAAELQVLVVTHSPQVAARGQHHFRVAKFETKGRVSTTVTRLDQPERREEVARMLAGERVTEEARAAADSLLTATTTA</sequence>
<dbReference type="GO" id="GO:0043590">
    <property type="term" value="C:bacterial nucleoid"/>
    <property type="evidence" value="ECO:0007669"/>
    <property type="project" value="TreeGrafter"/>
</dbReference>
<dbReference type="AlphaFoldDB" id="K9HN85"/>
<evidence type="ECO:0000256" key="8">
    <source>
        <dbReference type="ARBA" id="ARBA00033408"/>
    </source>
</evidence>
<dbReference type="NCBIfam" id="TIGR00634">
    <property type="entry name" value="recN"/>
    <property type="match status" value="1"/>
</dbReference>
<comment type="caution">
    <text evidence="12">The sequence shown here is derived from an EMBL/GenBank/DDBJ whole genome shotgun (WGS) entry which is preliminary data.</text>
</comment>
<accession>K9HN85</accession>
<protein>
    <recommendedName>
        <fullName evidence="3 9">DNA repair protein RecN</fullName>
    </recommendedName>
    <alternativeName>
        <fullName evidence="8 9">Recombination protein N</fullName>
    </alternativeName>
</protein>
<comment type="function">
    <text evidence="1 9">May be involved in recombinational repair of damaged DNA.</text>
</comment>
<keyword evidence="10" id="KW-0175">Coiled coil</keyword>
<dbReference type="InterPro" id="IPR003395">
    <property type="entry name" value="RecF/RecN/SMC_N"/>
</dbReference>
<evidence type="ECO:0000256" key="10">
    <source>
        <dbReference type="SAM" id="Coils"/>
    </source>
</evidence>
<evidence type="ECO:0000256" key="4">
    <source>
        <dbReference type="ARBA" id="ARBA00022741"/>
    </source>
</evidence>
<dbReference type="FunFam" id="3.40.50.300:FF:000319">
    <property type="entry name" value="DNA repair protein RecN"/>
    <property type="match status" value="1"/>
</dbReference>
<reference evidence="12 13" key="1">
    <citation type="journal article" date="2013" name="Genome Announc.">
        <title>Draft Genome Sequence of an Alphaproteobacterium, Caenispirillum salinarum AK4(T), Isolated from a Solar Saltern.</title>
        <authorList>
            <person name="Khatri I."/>
            <person name="Singh A."/>
            <person name="Korpole S."/>
            <person name="Pinnaka A.K."/>
            <person name="Subramanian S."/>
        </authorList>
    </citation>
    <scope>NUCLEOTIDE SEQUENCE [LARGE SCALE GENOMIC DNA]</scope>
    <source>
        <strain evidence="12 13">AK4</strain>
    </source>
</reference>
<dbReference type="InterPro" id="IPR027417">
    <property type="entry name" value="P-loop_NTPase"/>
</dbReference>
<dbReference type="InterPro" id="IPR004604">
    <property type="entry name" value="DNA_recomb/repair_RecN"/>
</dbReference>
<evidence type="ECO:0000259" key="11">
    <source>
        <dbReference type="Pfam" id="PF02463"/>
    </source>
</evidence>